<dbReference type="PANTHER" id="PTHR34216">
    <property type="match status" value="1"/>
</dbReference>
<accession>A0A0F3GTH1</accession>
<dbReference type="Proteomes" id="UP000033423">
    <property type="component" value="Unassembled WGS sequence"/>
</dbReference>
<evidence type="ECO:0000313" key="4">
    <source>
        <dbReference type="EMBL" id="KJU85239.1"/>
    </source>
</evidence>
<evidence type="ECO:0000259" key="3">
    <source>
        <dbReference type="Pfam" id="PF01522"/>
    </source>
</evidence>
<reference evidence="4 5" key="1">
    <citation type="submission" date="2015-02" db="EMBL/GenBank/DDBJ databases">
        <title>Single-cell genomics of uncultivated deep-branching MTB reveals a conserved set of magnetosome genes.</title>
        <authorList>
            <person name="Kolinko S."/>
            <person name="Richter M."/>
            <person name="Glockner F.O."/>
            <person name="Brachmann A."/>
            <person name="Schuler D."/>
        </authorList>
    </citation>
    <scope>NUCLEOTIDE SEQUENCE [LARGE SCALE GENOMIC DNA]</scope>
    <source>
        <strain evidence="4">TM-1</strain>
    </source>
</reference>
<dbReference type="Pfam" id="PF01522">
    <property type="entry name" value="Polysacc_deac_1"/>
    <property type="match status" value="1"/>
</dbReference>
<evidence type="ECO:0000256" key="1">
    <source>
        <dbReference type="ARBA" id="ARBA00004613"/>
    </source>
</evidence>
<dbReference type="PANTHER" id="PTHR34216:SF3">
    <property type="entry name" value="POLY-BETA-1,6-N-ACETYL-D-GLUCOSAMINE N-DEACETYLASE"/>
    <property type="match status" value="1"/>
</dbReference>
<name>A0A0F3GTH1_9BACT</name>
<evidence type="ECO:0000256" key="2">
    <source>
        <dbReference type="ARBA" id="ARBA00022729"/>
    </source>
</evidence>
<protein>
    <submittedName>
        <fullName evidence="4">Polysaccharide deacetylase</fullName>
        <ecNumber evidence="4">3.-.-.-</ecNumber>
    </submittedName>
</protein>
<dbReference type="GO" id="GO:0016810">
    <property type="term" value="F:hydrolase activity, acting on carbon-nitrogen (but not peptide) bonds"/>
    <property type="evidence" value="ECO:0007669"/>
    <property type="project" value="InterPro"/>
</dbReference>
<gene>
    <name evidence="4" type="ORF">MBAV_002571</name>
</gene>
<feature type="domain" description="NodB homology" evidence="3">
    <location>
        <begin position="96"/>
        <end position="239"/>
    </location>
</feature>
<dbReference type="InterPro" id="IPR002509">
    <property type="entry name" value="NODB_dom"/>
</dbReference>
<comment type="caution">
    <text evidence="4">The sequence shown here is derived from an EMBL/GenBank/DDBJ whole genome shotgun (WGS) entry which is preliminary data.</text>
</comment>
<dbReference type="AlphaFoldDB" id="A0A0F3GTH1"/>
<comment type="subcellular location">
    <subcellularLocation>
        <location evidence="1">Secreted</location>
    </subcellularLocation>
</comment>
<dbReference type="SUPFAM" id="SSF49899">
    <property type="entry name" value="Concanavalin A-like lectins/glucanases"/>
    <property type="match status" value="1"/>
</dbReference>
<keyword evidence="4" id="KW-0378">Hydrolase</keyword>
<keyword evidence="2" id="KW-0732">Signal</keyword>
<dbReference type="EMBL" id="LACI01001110">
    <property type="protein sequence ID" value="KJU85239.1"/>
    <property type="molecule type" value="Genomic_DNA"/>
</dbReference>
<organism evidence="4 5">
    <name type="scientific">Candidatus Magnetobacterium bavaricum</name>
    <dbReference type="NCBI Taxonomy" id="29290"/>
    <lineage>
        <taxon>Bacteria</taxon>
        <taxon>Pseudomonadati</taxon>
        <taxon>Nitrospirota</taxon>
        <taxon>Thermodesulfovibrionia</taxon>
        <taxon>Thermodesulfovibrionales</taxon>
        <taxon>Candidatus Magnetobacteriaceae</taxon>
        <taxon>Candidatus Magnetobacterium</taxon>
    </lineage>
</organism>
<dbReference type="SUPFAM" id="SSF88713">
    <property type="entry name" value="Glycoside hydrolase/deacetylase"/>
    <property type="match status" value="1"/>
</dbReference>
<dbReference type="Gene3D" id="3.20.20.370">
    <property type="entry name" value="Glycoside hydrolase/deacetylase"/>
    <property type="match status" value="1"/>
</dbReference>
<dbReference type="GO" id="GO:0005975">
    <property type="term" value="P:carbohydrate metabolic process"/>
    <property type="evidence" value="ECO:0007669"/>
    <property type="project" value="InterPro"/>
</dbReference>
<dbReference type="InterPro" id="IPR011330">
    <property type="entry name" value="Glyco_hydro/deAcase_b/a-brl"/>
</dbReference>
<proteinExistence type="predicted"/>
<evidence type="ECO:0000313" key="5">
    <source>
        <dbReference type="Proteomes" id="UP000033423"/>
    </source>
</evidence>
<sequence>MTRLLTILQWIVFAALFVLIIIGANRKFPPLDYDKRHWHSWNGFSVISYAGITTKGKAGYVTPKQLSQQLEALHKAGYKTITPQDARDFLDGEFPLPEKAIMIVFEGIRKDNFLYATPLLKKYGMQATLCLPTGLINTYGSFYIQDSDIKKLTSMEHWNLCSMGHDAINDIVVDKNATKGHFLSRRLWSANGAENDAAFKARLENDYKKAEDLLKSLSGVPINAYLYPSSDSGNRELSDAGAAEINLTTVAKYHELAFTNTDKPFNSQLGTPYNVGRLNVINSMDAKQLLAYLQKLLPQRRHIEGVAASNFSFRGDNPEGDVTRLSLTDKATALVNGVEDWTNVDVSVTIKLTTKATFALYVRYRGNDSFLRLSLSEGGILLQEHDSTDAHSIMRHTNPIEVGNNHVLRLLVKGKRAWVWHNGVQINSPVPVSASVTSGMIGLESRGSSTLVKAFAAKKIMPLYVMTGDTNQLPKDVTEGMTAIMPSWFSIGQERVSLTEEQRNIMLKAASEGIATIPTLNGVQGLNQGDSEKLAANFLSLLDSERLLKPLITDVAMTGYNTWITDILHKRGVKVINVLPPTSVSCGAKKEMGDMIAVVGPPADVEGVINGMLWCLAPKYIVATLGQESKLTDDIGIVQTHDIGRK</sequence>
<dbReference type="InterPro" id="IPR013320">
    <property type="entry name" value="ConA-like_dom_sf"/>
</dbReference>
<dbReference type="InterPro" id="IPR051398">
    <property type="entry name" value="Polysacch_Deacetylase"/>
</dbReference>
<dbReference type="GO" id="GO:0005576">
    <property type="term" value="C:extracellular region"/>
    <property type="evidence" value="ECO:0007669"/>
    <property type="project" value="UniProtKB-SubCell"/>
</dbReference>
<keyword evidence="5" id="KW-1185">Reference proteome</keyword>
<dbReference type="EC" id="3.-.-.-" evidence="4"/>
<dbReference type="Gene3D" id="2.60.120.560">
    <property type="entry name" value="Exo-inulinase, domain 1"/>
    <property type="match status" value="1"/>
</dbReference>